<proteinExistence type="predicted"/>
<dbReference type="EMBL" id="KE356561">
    <property type="protein sequence ID" value="ERG93955.1"/>
    <property type="molecule type" value="Genomic_DNA"/>
</dbReference>
<dbReference type="HOGENOM" id="CLU_2985629_0_0_2"/>
<dbReference type="Proteomes" id="UP000030710">
    <property type="component" value="Unassembled WGS sequence"/>
</dbReference>
<dbReference type="AlphaFoldDB" id="U1NAU7"/>
<accession>U1NAU7</accession>
<organism evidence="1 2">
    <name type="scientific">Haloquadratum walsbyi J07HQW2</name>
    <dbReference type="NCBI Taxonomy" id="1238425"/>
    <lineage>
        <taxon>Archaea</taxon>
        <taxon>Methanobacteriati</taxon>
        <taxon>Methanobacteriota</taxon>
        <taxon>Stenosarchaea group</taxon>
        <taxon>Halobacteria</taxon>
        <taxon>Halobacteriales</taxon>
        <taxon>Haloferacaceae</taxon>
        <taxon>Haloquadratum</taxon>
    </lineage>
</organism>
<protein>
    <submittedName>
        <fullName evidence="1">SecD/SecF GG Motif protein</fullName>
    </submittedName>
</protein>
<evidence type="ECO:0000313" key="2">
    <source>
        <dbReference type="Proteomes" id="UP000030710"/>
    </source>
</evidence>
<reference evidence="1 2" key="1">
    <citation type="journal article" date="2013" name="PLoS ONE">
        <title>Assembly-driven community genomics of a hypersaline microbial ecosystem.</title>
        <authorList>
            <person name="Podell S."/>
            <person name="Ugalde J.A."/>
            <person name="Narasingarao P."/>
            <person name="Banfield J.F."/>
            <person name="Heidelberg K.B."/>
            <person name="Allen E.E."/>
        </authorList>
    </citation>
    <scope>NUCLEOTIDE SEQUENCE [LARGE SCALE GENOMIC DNA]</scope>
    <source>
        <strain evidence="2">J07HQW2</strain>
    </source>
</reference>
<evidence type="ECO:0000313" key="1">
    <source>
        <dbReference type="EMBL" id="ERG93955.1"/>
    </source>
</evidence>
<gene>
    <name evidence="1" type="ORF">J07HQW2_00389</name>
</gene>
<dbReference type="STRING" id="1238425.J07HQW2_00389"/>
<sequence>MDGNYGQKLRGFAEYRIVANYTETFRALLRTGIEFRGGVSLTYQYDYDIAQDDIDAI</sequence>
<name>U1NAU7_9EURY</name>